<dbReference type="EC" id="1.-.-.-" evidence="19"/>
<evidence type="ECO:0000256" key="8">
    <source>
        <dbReference type="ARBA" id="ARBA00022857"/>
    </source>
</evidence>
<sequence length="542" mass="60972">MVRRVAVIGAGAGGLASVKCCLDEGLEPTCFESSEDIGGVWRYTDSTDSRRITVYRSVITNTSKEMSCFSDFPFPEDFPNYLPHSLVLEYLRMYAQHFDLLRHIRFQTTVLSVRKCPDFSTSGRWEVVTESHGVRESHVFDAVMVCTGHYQEPYLPLASFPGIESRFKGQYLHSWEYRDVQAFQGKRVLVLGIGSTGGDLSVELSRVAAKVFLSTRSHTWVVSRVSDQGFPMDMVSTTRFNSLLDWLLPSALARRIKFRKFNSWFNHTNYGLASSKSSKFKIIINEELPFCLLSGAVVLKPNVKEFTESSAVFEDGTTEENIDVVLFATGYNFSFPFLEESVRGSIHDNRSLYNCVFPPQLEQPTLAIIGLIQLTGSIMVGSEMQARWVTGVFAGWNKLPPPSRMMAEVLKMKPAIKRNPPERENLKMSFISYVDKIAACAGVKPSVLRLLLTDPKLGLAIFFGPCSPYQYRLQGRGSWSGARAAILTQWQRSLRPLRTRVLRDSSSSSWGWSWMCLLALPAALTAAWLCSKYPQAGWSPRL</sequence>
<evidence type="ECO:0000256" key="17">
    <source>
        <dbReference type="ARBA" id="ARBA00049443"/>
    </source>
</evidence>
<dbReference type="InterPro" id="IPR000960">
    <property type="entry name" value="Flavin_mOase"/>
</dbReference>
<evidence type="ECO:0000256" key="7">
    <source>
        <dbReference type="ARBA" id="ARBA00022827"/>
    </source>
</evidence>
<dbReference type="OMA" id="EENIGKW"/>
<keyword evidence="5" id="KW-0812">Transmembrane</keyword>
<keyword evidence="8 18" id="KW-0521">NADP</keyword>
<dbReference type="PIRSF" id="PIRSF000332">
    <property type="entry name" value="FMO"/>
    <property type="match status" value="1"/>
</dbReference>
<dbReference type="GO" id="GO:0050661">
    <property type="term" value="F:NADP binding"/>
    <property type="evidence" value="ECO:0007669"/>
    <property type="project" value="InterPro"/>
</dbReference>
<dbReference type="PRINTS" id="PR01121">
    <property type="entry name" value="FMOXYGENASE1"/>
</dbReference>
<evidence type="ECO:0000256" key="9">
    <source>
        <dbReference type="ARBA" id="ARBA00022989"/>
    </source>
</evidence>
<dbReference type="PRINTS" id="PR00370">
    <property type="entry name" value="FMOXYGENASE"/>
</dbReference>
<reference evidence="20" key="2">
    <citation type="submission" date="2025-09" db="UniProtKB">
        <authorList>
            <consortium name="Ensembl"/>
        </authorList>
    </citation>
    <scope>IDENTIFICATION</scope>
</reference>
<dbReference type="GO" id="GO:0005789">
    <property type="term" value="C:endoplasmic reticulum membrane"/>
    <property type="evidence" value="ECO:0007669"/>
    <property type="project" value="UniProtKB-SubCell"/>
</dbReference>
<evidence type="ECO:0000256" key="19">
    <source>
        <dbReference type="RuleBase" id="RU361177"/>
    </source>
</evidence>
<evidence type="ECO:0000256" key="13">
    <source>
        <dbReference type="ARBA" id="ARBA00045957"/>
    </source>
</evidence>
<keyword evidence="6 18" id="KW-0256">Endoplasmic reticulum</keyword>
<dbReference type="Ensembl" id="ENSJHYT00000015614.1">
    <property type="protein sequence ID" value="ENSJHYP00000012935.1"/>
    <property type="gene ID" value="ENSJHYG00000010034.1"/>
</dbReference>
<evidence type="ECO:0000256" key="18">
    <source>
        <dbReference type="PIRNR" id="PIRNR000332"/>
    </source>
</evidence>
<dbReference type="FunFam" id="3.50.50.60:FF:000159">
    <property type="entry name" value="Dimethylaniline monooxygenase [N-oxide-forming]"/>
    <property type="match status" value="1"/>
</dbReference>
<dbReference type="InterPro" id="IPR036188">
    <property type="entry name" value="FAD/NAD-bd_sf"/>
</dbReference>
<evidence type="ECO:0000313" key="21">
    <source>
        <dbReference type="Proteomes" id="UP000694408"/>
    </source>
</evidence>
<comment type="catalytic activity">
    <reaction evidence="15">
        <text>hypotaurine + NADPH + O2 + H(+) = taurine + NADP(+) + H2O</text>
        <dbReference type="Rhea" id="RHEA:69819"/>
        <dbReference type="ChEBI" id="CHEBI:15377"/>
        <dbReference type="ChEBI" id="CHEBI:15378"/>
        <dbReference type="ChEBI" id="CHEBI:15379"/>
        <dbReference type="ChEBI" id="CHEBI:57783"/>
        <dbReference type="ChEBI" id="CHEBI:57853"/>
        <dbReference type="ChEBI" id="CHEBI:58349"/>
        <dbReference type="ChEBI" id="CHEBI:507393"/>
        <dbReference type="EC" id="1.14.13.8"/>
    </reaction>
    <physiologicalReaction direction="left-to-right" evidence="15">
        <dbReference type="Rhea" id="RHEA:69820"/>
    </physiologicalReaction>
</comment>
<dbReference type="Pfam" id="PF00743">
    <property type="entry name" value="FMO-like"/>
    <property type="match status" value="1"/>
</dbReference>
<evidence type="ECO:0000256" key="3">
    <source>
        <dbReference type="ARBA" id="ARBA00009183"/>
    </source>
</evidence>
<dbReference type="PANTHER" id="PTHR23023">
    <property type="entry name" value="DIMETHYLANILINE MONOOXYGENASE"/>
    <property type="match status" value="1"/>
</dbReference>
<keyword evidence="7 18" id="KW-0274">FAD</keyword>
<dbReference type="InterPro" id="IPR020946">
    <property type="entry name" value="Flavin_mOase-like"/>
</dbReference>
<evidence type="ECO:0000256" key="12">
    <source>
        <dbReference type="ARBA" id="ARBA00023136"/>
    </source>
</evidence>
<evidence type="ECO:0000256" key="6">
    <source>
        <dbReference type="ARBA" id="ARBA00022824"/>
    </source>
</evidence>
<proteinExistence type="inferred from homology"/>
<protein>
    <recommendedName>
        <fullName evidence="19">Flavin-containing monooxygenase</fullName>
        <ecNumber evidence="19">1.-.-.-</ecNumber>
    </recommendedName>
</protein>
<dbReference type="Gene3D" id="3.50.50.60">
    <property type="entry name" value="FAD/NAD(P)-binding domain"/>
    <property type="match status" value="3"/>
</dbReference>
<keyword evidence="12 18" id="KW-0472">Membrane</keyword>
<keyword evidence="21" id="KW-1185">Reference proteome</keyword>
<keyword evidence="4 18" id="KW-0285">Flavoprotein</keyword>
<comment type="catalytic activity">
    <reaction evidence="16">
        <text>trimethylamine + NADPH + O2 = trimethylamine N-oxide + NADP(+) + H2O</text>
        <dbReference type="Rhea" id="RHEA:31979"/>
        <dbReference type="ChEBI" id="CHEBI:15377"/>
        <dbReference type="ChEBI" id="CHEBI:15379"/>
        <dbReference type="ChEBI" id="CHEBI:15724"/>
        <dbReference type="ChEBI" id="CHEBI:57783"/>
        <dbReference type="ChEBI" id="CHEBI:58349"/>
        <dbReference type="ChEBI" id="CHEBI:58389"/>
        <dbReference type="EC" id="1.14.13.148"/>
    </reaction>
    <physiologicalReaction direction="left-to-right" evidence="16">
        <dbReference type="Rhea" id="RHEA:31980"/>
    </physiologicalReaction>
</comment>
<keyword evidence="10 18" id="KW-0560">Oxidoreductase</keyword>
<evidence type="ECO:0000256" key="2">
    <source>
        <dbReference type="ARBA" id="ARBA00004389"/>
    </source>
</evidence>
<evidence type="ECO:0000256" key="1">
    <source>
        <dbReference type="ARBA" id="ARBA00001974"/>
    </source>
</evidence>
<evidence type="ECO:0000256" key="4">
    <source>
        <dbReference type="ARBA" id="ARBA00022630"/>
    </source>
</evidence>
<dbReference type="AlphaFoldDB" id="A0A8C5J6M7"/>
<comment type="catalytic activity">
    <reaction evidence="14">
        <text>hypotaurine + NADH + O2 + H(+) = taurine + NAD(+) + H2O</text>
        <dbReference type="Rhea" id="RHEA:74111"/>
        <dbReference type="ChEBI" id="CHEBI:15377"/>
        <dbReference type="ChEBI" id="CHEBI:15378"/>
        <dbReference type="ChEBI" id="CHEBI:15379"/>
        <dbReference type="ChEBI" id="CHEBI:57540"/>
        <dbReference type="ChEBI" id="CHEBI:57853"/>
        <dbReference type="ChEBI" id="CHEBI:57945"/>
        <dbReference type="ChEBI" id="CHEBI:507393"/>
        <dbReference type="EC" id="1.14.13.8"/>
    </reaction>
    <physiologicalReaction direction="left-to-right" evidence="14">
        <dbReference type="Rhea" id="RHEA:74112"/>
    </physiologicalReaction>
</comment>
<reference evidence="20" key="1">
    <citation type="submission" date="2025-08" db="UniProtKB">
        <authorList>
            <consortium name="Ensembl"/>
        </authorList>
    </citation>
    <scope>IDENTIFICATION</scope>
</reference>
<evidence type="ECO:0000256" key="16">
    <source>
        <dbReference type="ARBA" id="ARBA00048088"/>
    </source>
</evidence>
<dbReference type="GO" id="GO:0004499">
    <property type="term" value="F:N,N-dimethylaniline monooxygenase activity"/>
    <property type="evidence" value="ECO:0007669"/>
    <property type="project" value="UniProtKB-UniRule"/>
</dbReference>
<comment type="cofactor">
    <cofactor evidence="1 18 19">
        <name>FAD</name>
        <dbReference type="ChEBI" id="CHEBI:57692"/>
    </cofactor>
</comment>
<comment type="subcellular location">
    <subcellularLocation>
        <location evidence="2">Endoplasmic reticulum membrane</location>
        <topology evidence="2">Single-pass membrane protein</topology>
    </subcellularLocation>
</comment>
<dbReference type="GO" id="GO:0050660">
    <property type="term" value="F:flavin adenine dinucleotide binding"/>
    <property type="evidence" value="ECO:0007669"/>
    <property type="project" value="InterPro"/>
</dbReference>
<dbReference type="GO" id="GO:0034899">
    <property type="term" value="F:trimethylamine monooxygenase activity"/>
    <property type="evidence" value="ECO:0007669"/>
    <property type="project" value="UniProtKB-EC"/>
</dbReference>
<evidence type="ECO:0000313" key="20">
    <source>
        <dbReference type="Ensembl" id="ENSJHYP00000012935.1"/>
    </source>
</evidence>
<keyword evidence="11 18" id="KW-0503">Monooxygenase</keyword>
<dbReference type="InterPro" id="IPR002253">
    <property type="entry name" value="Flavin_mOase_1"/>
</dbReference>
<dbReference type="InterPro" id="IPR050346">
    <property type="entry name" value="FMO-like"/>
</dbReference>
<accession>A0A8C5J6M7</accession>
<dbReference type="SUPFAM" id="SSF51905">
    <property type="entry name" value="FAD/NAD(P)-binding domain"/>
    <property type="match status" value="2"/>
</dbReference>
<evidence type="ECO:0000256" key="11">
    <source>
        <dbReference type="ARBA" id="ARBA00023033"/>
    </source>
</evidence>
<comment type="function">
    <text evidence="13">Broad spectrum monooxygenase that catalyzes the oxygenation of a wide variety of nitrogen- and sulfur-containing compounds including xenobiotics. Catalyzes the S-oxygenation of hypotaurine to produce taurine, an organic osmolyte involved in cell volume regulation as well as a variety of cytoprotective and developmental processes. In vitro, catalyzes the N-oxygenation of trimethylamine (TMA) to produce trimethylamine N-oxide (TMAO) and could therefore participate to the detoxification of this compound that is generated by the action of gut microbiota from dietary precursors such as choline, choline containing compounds, betaine or L-carnitine.</text>
</comment>
<evidence type="ECO:0000256" key="10">
    <source>
        <dbReference type="ARBA" id="ARBA00023002"/>
    </source>
</evidence>
<dbReference type="Proteomes" id="UP000694408">
    <property type="component" value="Unplaced"/>
</dbReference>
<keyword evidence="9" id="KW-1133">Transmembrane helix</keyword>
<evidence type="ECO:0000256" key="5">
    <source>
        <dbReference type="ARBA" id="ARBA00022692"/>
    </source>
</evidence>
<comment type="catalytic activity">
    <reaction evidence="17">
        <text>N,N-dimethylaniline + NADPH + O2 + H(+) = N,N-dimethylaniline N-oxide + NADP(+) + H2O</text>
        <dbReference type="Rhea" id="RHEA:24468"/>
        <dbReference type="ChEBI" id="CHEBI:15377"/>
        <dbReference type="ChEBI" id="CHEBI:15378"/>
        <dbReference type="ChEBI" id="CHEBI:15379"/>
        <dbReference type="ChEBI" id="CHEBI:16269"/>
        <dbReference type="ChEBI" id="CHEBI:17735"/>
        <dbReference type="ChEBI" id="CHEBI:57783"/>
        <dbReference type="ChEBI" id="CHEBI:58349"/>
        <dbReference type="EC" id="1.14.13.8"/>
    </reaction>
    <physiologicalReaction direction="left-to-right" evidence="17">
        <dbReference type="Rhea" id="RHEA:24469"/>
    </physiologicalReaction>
</comment>
<evidence type="ECO:0000256" key="15">
    <source>
        <dbReference type="ARBA" id="ARBA00048041"/>
    </source>
</evidence>
<organism evidence="20 21">
    <name type="scientific">Junco hyemalis</name>
    <name type="common">Dark-eyed junco</name>
    <dbReference type="NCBI Taxonomy" id="40217"/>
    <lineage>
        <taxon>Eukaryota</taxon>
        <taxon>Metazoa</taxon>
        <taxon>Chordata</taxon>
        <taxon>Craniata</taxon>
        <taxon>Vertebrata</taxon>
        <taxon>Euteleostomi</taxon>
        <taxon>Archelosauria</taxon>
        <taxon>Archosauria</taxon>
        <taxon>Dinosauria</taxon>
        <taxon>Saurischia</taxon>
        <taxon>Theropoda</taxon>
        <taxon>Coelurosauria</taxon>
        <taxon>Aves</taxon>
        <taxon>Neognathae</taxon>
        <taxon>Neoaves</taxon>
        <taxon>Telluraves</taxon>
        <taxon>Australaves</taxon>
        <taxon>Passeriformes</taxon>
        <taxon>Passerellidae</taxon>
        <taxon>Junco</taxon>
    </lineage>
</organism>
<name>A0A8C5J6M7_JUNHY</name>
<comment type="similarity">
    <text evidence="3 18 19">Belongs to the FMO family.</text>
</comment>
<evidence type="ECO:0000256" key="14">
    <source>
        <dbReference type="ARBA" id="ARBA00047338"/>
    </source>
</evidence>